<evidence type="ECO:0000256" key="2">
    <source>
        <dbReference type="ARBA" id="ARBA00007783"/>
    </source>
</evidence>
<dbReference type="Gene3D" id="3.40.1710.10">
    <property type="entry name" value="abc type-2 transporter like domain"/>
    <property type="match status" value="1"/>
</dbReference>
<evidence type="ECO:0000256" key="4">
    <source>
        <dbReference type="ARBA" id="ARBA00022475"/>
    </source>
</evidence>
<organism evidence="10 11">
    <name type="scientific">Nitrosospira lacus</name>
    <dbReference type="NCBI Taxonomy" id="1288494"/>
    <lineage>
        <taxon>Bacteria</taxon>
        <taxon>Pseudomonadati</taxon>
        <taxon>Pseudomonadota</taxon>
        <taxon>Betaproteobacteria</taxon>
        <taxon>Nitrosomonadales</taxon>
        <taxon>Nitrosomonadaceae</taxon>
        <taxon>Nitrosospira</taxon>
    </lineage>
</organism>
<evidence type="ECO:0000256" key="3">
    <source>
        <dbReference type="ARBA" id="ARBA00022448"/>
    </source>
</evidence>
<keyword evidence="5 8" id="KW-0812">Transmembrane</keyword>
<dbReference type="Proteomes" id="UP000012179">
    <property type="component" value="Chromosome"/>
</dbReference>
<dbReference type="EMBL" id="CP021106">
    <property type="protein sequence ID" value="ARO87876.1"/>
    <property type="molecule type" value="Genomic_DNA"/>
</dbReference>
<dbReference type="Pfam" id="PF12698">
    <property type="entry name" value="ABC2_membrane_3"/>
    <property type="match status" value="1"/>
</dbReference>
<keyword evidence="3" id="KW-0813">Transport</keyword>
<feature type="transmembrane region" description="Helical" evidence="8">
    <location>
        <begin position="306"/>
        <end position="327"/>
    </location>
</feature>
<keyword evidence="11" id="KW-1185">Reference proteome</keyword>
<evidence type="ECO:0000256" key="8">
    <source>
        <dbReference type="SAM" id="Phobius"/>
    </source>
</evidence>
<proteinExistence type="inferred from homology"/>
<name>A0A1W6SQ00_9PROT</name>
<sequence length="392" mass="42964">MSEKTGAGQSDKKGGKGYKGFWLRLISLTRKEIRQLLRDRSNLAIGIGLPMVLILIFGYGLSLDVKNAPIAVVLEDPSPLAADVIAGLELSAYISPVIVTSMREAERLMLAREIDGIVRIPSDFSRRLTAGNAQVQLLVHGSEASRALIIRSYVSGAVGQWMQRQSDRGAVADTVGPGMVTVIERMWFNAANTSTWYLVPGLIVLIMTLVGAFLTAMVMAREWERGTLEALFVSPVRPWEILLAKIIPYFLVGMLGLVLCLLAAHFLFQVPRYGSLVILLISSMLYLLVALGLGLVISSMTKNQFLASQVALLASFMPALMLSGFLFDLRNVPLVIRLVGHALPATYFMELIRTLFLAGNVWPLIFKNCAILAGYAVLLLGLARFVTRKKLD</sequence>
<reference evidence="10 11" key="1">
    <citation type="journal article" date="2015" name="Int. J. Syst. Evol. Microbiol.">
        <title>Nitrosospira lacus sp. nov., a psychrotolerant, ammonia-oxidizing bacterium from sandy lake sediment.</title>
        <authorList>
            <person name="Urakawa H."/>
            <person name="Garcia J.C."/>
            <person name="Nielsen J.L."/>
            <person name="Le V.Q."/>
            <person name="Kozlowski J.A."/>
            <person name="Stein L.Y."/>
            <person name="Lim C.K."/>
            <person name="Pommerening-Roser A."/>
            <person name="Martens-Habbena W."/>
            <person name="Stahl D.A."/>
            <person name="Klotz M.G."/>
        </authorList>
    </citation>
    <scope>NUCLEOTIDE SEQUENCE [LARGE SCALE GENOMIC DNA]</scope>
    <source>
        <strain evidence="10 11">APG3</strain>
    </source>
</reference>
<evidence type="ECO:0000256" key="5">
    <source>
        <dbReference type="ARBA" id="ARBA00022692"/>
    </source>
</evidence>
<comment type="similarity">
    <text evidence="2">Belongs to the ABC-2 integral membrane protein family.</text>
</comment>
<feature type="transmembrane region" description="Helical" evidence="8">
    <location>
        <begin position="241"/>
        <end position="264"/>
    </location>
</feature>
<dbReference type="AlphaFoldDB" id="A0A1W6SQ00"/>
<dbReference type="GO" id="GO:0140359">
    <property type="term" value="F:ABC-type transporter activity"/>
    <property type="evidence" value="ECO:0007669"/>
    <property type="project" value="InterPro"/>
</dbReference>
<feature type="domain" description="ABC transmembrane type-2" evidence="9">
    <location>
        <begin position="164"/>
        <end position="390"/>
    </location>
</feature>
<evidence type="ECO:0000256" key="7">
    <source>
        <dbReference type="ARBA" id="ARBA00023136"/>
    </source>
</evidence>
<dbReference type="eggNOG" id="COG0842">
    <property type="taxonomic scope" value="Bacteria"/>
</dbReference>
<protein>
    <recommendedName>
        <fullName evidence="9">ABC transmembrane type-2 domain-containing protein</fullName>
    </recommendedName>
</protein>
<keyword evidence="7 8" id="KW-0472">Membrane</keyword>
<dbReference type="InterPro" id="IPR051449">
    <property type="entry name" value="ABC-2_transporter_component"/>
</dbReference>
<feature type="transmembrane region" description="Helical" evidence="8">
    <location>
        <begin position="80"/>
        <end position="99"/>
    </location>
</feature>
<dbReference type="PROSITE" id="PS51012">
    <property type="entry name" value="ABC_TM2"/>
    <property type="match status" value="1"/>
</dbReference>
<keyword evidence="4" id="KW-1003">Cell membrane</keyword>
<dbReference type="KEGG" id="nlc:EBAPG3_008910"/>
<evidence type="ECO:0000256" key="6">
    <source>
        <dbReference type="ARBA" id="ARBA00022989"/>
    </source>
</evidence>
<evidence type="ECO:0000256" key="1">
    <source>
        <dbReference type="ARBA" id="ARBA00004651"/>
    </source>
</evidence>
<dbReference type="PANTHER" id="PTHR30294:SF29">
    <property type="entry name" value="MULTIDRUG ABC TRANSPORTER PERMEASE YBHS-RELATED"/>
    <property type="match status" value="1"/>
</dbReference>
<evidence type="ECO:0000313" key="10">
    <source>
        <dbReference type="EMBL" id="ARO87876.1"/>
    </source>
</evidence>
<accession>A0A1W6SQ00</accession>
<feature type="transmembrane region" description="Helical" evidence="8">
    <location>
        <begin position="334"/>
        <end position="352"/>
    </location>
</feature>
<feature type="transmembrane region" description="Helical" evidence="8">
    <location>
        <begin position="195"/>
        <end position="221"/>
    </location>
</feature>
<dbReference type="InterPro" id="IPR013525">
    <property type="entry name" value="ABC2_TM"/>
</dbReference>
<keyword evidence="6 8" id="KW-1133">Transmembrane helix</keyword>
<comment type="subcellular location">
    <subcellularLocation>
        <location evidence="1">Cell membrane</location>
        <topology evidence="1">Multi-pass membrane protein</topology>
    </subcellularLocation>
</comment>
<feature type="transmembrane region" description="Helical" evidence="8">
    <location>
        <begin position="364"/>
        <end position="386"/>
    </location>
</feature>
<feature type="transmembrane region" description="Helical" evidence="8">
    <location>
        <begin position="276"/>
        <end position="300"/>
    </location>
</feature>
<dbReference type="OrthoDB" id="9808686at2"/>
<dbReference type="InterPro" id="IPR047817">
    <property type="entry name" value="ABC2_TM_bact-type"/>
</dbReference>
<dbReference type="GO" id="GO:0005886">
    <property type="term" value="C:plasma membrane"/>
    <property type="evidence" value="ECO:0007669"/>
    <property type="project" value="UniProtKB-SubCell"/>
</dbReference>
<evidence type="ECO:0000259" key="9">
    <source>
        <dbReference type="PROSITE" id="PS51012"/>
    </source>
</evidence>
<evidence type="ECO:0000313" key="11">
    <source>
        <dbReference type="Proteomes" id="UP000012179"/>
    </source>
</evidence>
<gene>
    <name evidence="10" type="ORF">EBAPG3_008910</name>
</gene>
<dbReference type="PANTHER" id="PTHR30294">
    <property type="entry name" value="MEMBRANE COMPONENT OF ABC TRANSPORTER YHHJ-RELATED"/>
    <property type="match status" value="1"/>
</dbReference>
<dbReference type="RefSeq" id="WP_004178572.1">
    <property type="nucleotide sequence ID" value="NZ_CP021106.3"/>
</dbReference>
<feature type="transmembrane region" description="Helical" evidence="8">
    <location>
        <begin position="41"/>
        <end position="60"/>
    </location>
</feature>